<feature type="domain" description="RNA polymerase sigma-70 region 2" evidence="6">
    <location>
        <begin position="22"/>
        <end position="89"/>
    </location>
</feature>
<feature type="compositionally biased region" description="Polar residues" evidence="5">
    <location>
        <begin position="190"/>
        <end position="199"/>
    </location>
</feature>
<dbReference type="SUPFAM" id="SSF88946">
    <property type="entry name" value="Sigma2 domain of RNA polymerase sigma factors"/>
    <property type="match status" value="1"/>
</dbReference>
<dbReference type="InterPro" id="IPR013325">
    <property type="entry name" value="RNA_pol_sigma_r2"/>
</dbReference>
<evidence type="ECO:0000256" key="5">
    <source>
        <dbReference type="SAM" id="MobiDB-lite"/>
    </source>
</evidence>
<evidence type="ECO:0000259" key="6">
    <source>
        <dbReference type="Pfam" id="PF04542"/>
    </source>
</evidence>
<feature type="compositionally biased region" description="Low complexity" evidence="5">
    <location>
        <begin position="145"/>
        <end position="182"/>
    </location>
</feature>
<evidence type="ECO:0000256" key="4">
    <source>
        <dbReference type="ARBA" id="ARBA00023163"/>
    </source>
</evidence>
<dbReference type="Pfam" id="PF04542">
    <property type="entry name" value="Sigma70_r2"/>
    <property type="match status" value="1"/>
</dbReference>
<dbReference type="PANTHER" id="PTHR43133">
    <property type="entry name" value="RNA POLYMERASE ECF-TYPE SIGMA FACTO"/>
    <property type="match status" value="1"/>
</dbReference>
<keyword evidence="8" id="KW-1185">Reference proteome</keyword>
<protein>
    <submittedName>
        <fullName evidence="7">Sigma-70 family RNA polymerase sigma factor</fullName>
    </submittedName>
</protein>
<gene>
    <name evidence="7" type="ORF">WCD58_18750</name>
</gene>
<organism evidence="7 8">
    <name type="scientific">Actinomycetospora flava</name>
    <dbReference type="NCBI Taxonomy" id="3129232"/>
    <lineage>
        <taxon>Bacteria</taxon>
        <taxon>Bacillati</taxon>
        <taxon>Actinomycetota</taxon>
        <taxon>Actinomycetes</taxon>
        <taxon>Pseudonocardiales</taxon>
        <taxon>Pseudonocardiaceae</taxon>
        <taxon>Actinomycetospora</taxon>
    </lineage>
</organism>
<dbReference type="NCBIfam" id="TIGR02937">
    <property type="entry name" value="sigma70-ECF"/>
    <property type="match status" value="1"/>
</dbReference>
<dbReference type="InterPro" id="IPR039425">
    <property type="entry name" value="RNA_pol_sigma-70-like"/>
</dbReference>
<evidence type="ECO:0000256" key="3">
    <source>
        <dbReference type="ARBA" id="ARBA00023125"/>
    </source>
</evidence>
<reference evidence="7 8" key="1">
    <citation type="submission" date="2024-03" db="EMBL/GenBank/DDBJ databases">
        <title>Actinomycetospora sp. OC33-EN07, a novel actinomycete isolated from wild orchid (Aerides multiflora).</title>
        <authorList>
            <person name="Suriyachadkun C."/>
        </authorList>
    </citation>
    <scope>NUCLEOTIDE SEQUENCE [LARGE SCALE GENOMIC DNA]</scope>
    <source>
        <strain evidence="7 8">OC33-EN07</strain>
    </source>
</reference>
<feature type="region of interest" description="Disordered" evidence="5">
    <location>
        <begin position="139"/>
        <end position="199"/>
    </location>
</feature>
<evidence type="ECO:0000256" key="1">
    <source>
        <dbReference type="ARBA" id="ARBA00023015"/>
    </source>
</evidence>
<dbReference type="InterPro" id="IPR014284">
    <property type="entry name" value="RNA_pol_sigma-70_dom"/>
</dbReference>
<dbReference type="PANTHER" id="PTHR43133:SF8">
    <property type="entry name" value="RNA POLYMERASE SIGMA FACTOR HI_1459-RELATED"/>
    <property type="match status" value="1"/>
</dbReference>
<dbReference type="EMBL" id="JBBEGM010000007">
    <property type="protein sequence ID" value="MEJ2863214.1"/>
    <property type="molecule type" value="Genomic_DNA"/>
</dbReference>
<proteinExistence type="predicted"/>
<evidence type="ECO:0000256" key="2">
    <source>
        <dbReference type="ARBA" id="ARBA00023082"/>
    </source>
</evidence>
<evidence type="ECO:0000313" key="8">
    <source>
        <dbReference type="Proteomes" id="UP001369736"/>
    </source>
</evidence>
<comment type="caution">
    <text evidence="7">The sequence shown here is derived from an EMBL/GenBank/DDBJ whole genome shotgun (WGS) entry which is preliminary data.</text>
</comment>
<dbReference type="RefSeq" id="WP_337704572.1">
    <property type="nucleotide sequence ID" value="NZ_JBBEGM010000007.1"/>
</dbReference>
<keyword evidence="1" id="KW-0805">Transcription regulation</keyword>
<dbReference type="InterPro" id="IPR007627">
    <property type="entry name" value="RNA_pol_sigma70_r2"/>
</dbReference>
<dbReference type="Proteomes" id="UP001369736">
    <property type="component" value="Unassembled WGS sequence"/>
</dbReference>
<keyword evidence="4" id="KW-0804">Transcription</keyword>
<keyword evidence="3" id="KW-0238">DNA-binding</keyword>
<sequence length="199" mass="21266">MRVSDAALAAAAPTSPTAFAAIYRRYGDALHDFCLGMLRDPDAAADCVQDVFCTAATRLGQLREHDKLRPWLYAIARHEALALLRGRRREQVADELPDRPSPEHSPDTLAARRELADLVARAAGGLADRDRTLLELHYRHGLDGPSSPTRSASAPPTPTPLSRGCASRSSAASAPCWSPATSGKRVRSSAICSETGTAP</sequence>
<accession>A0ABU8M7A1</accession>
<evidence type="ECO:0000313" key="7">
    <source>
        <dbReference type="EMBL" id="MEJ2863214.1"/>
    </source>
</evidence>
<name>A0ABU8M7A1_9PSEU</name>
<keyword evidence="2" id="KW-0731">Sigma factor</keyword>
<dbReference type="Gene3D" id="1.10.1740.10">
    <property type="match status" value="1"/>
</dbReference>